<dbReference type="Gene3D" id="1.20.5.110">
    <property type="match status" value="1"/>
</dbReference>
<dbReference type="GO" id="GO:0016192">
    <property type="term" value="P:vesicle-mediated transport"/>
    <property type="evidence" value="ECO:0007669"/>
    <property type="project" value="InterPro"/>
</dbReference>
<dbReference type="InterPro" id="IPR042855">
    <property type="entry name" value="V_SNARE_CC"/>
</dbReference>
<organism evidence="5 6">
    <name type="scientific">Heligmosomoides polygyrus</name>
    <name type="common">Parasitic roundworm</name>
    <dbReference type="NCBI Taxonomy" id="6339"/>
    <lineage>
        <taxon>Eukaryota</taxon>
        <taxon>Metazoa</taxon>
        <taxon>Ecdysozoa</taxon>
        <taxon>Nematoda</taxon>
        <taxon>Chromadorea</taxon>
        <taxon>Rhabditida</taxon>
        <taxon>Rhabditina</taxon>
        <taxon>Rhabditomorpha</taxon>
        <taxon>Strongyloidea</taxon>
        <taxon>Heligmosomidae</taxon>
        <taxon>Heligmosomoides</taxon>
    </lineage>
</organism>
<name>A0A183FQ83_HELPZ</name>
<accession>A0A183FQ83</accession>
<protein>
    <submittedName>
        <fullName evidence="6">V-SNARE coiled-coil homology domain-containing protein</fullName>
    </submittedName>
</protein>
<keyword evidence="2" id="KW-1133">Transmembrane helix</keyword>
<dbReference type="Pfam" id="PF00957">
    <property type="entry name" value="Synaptobrevin"/>
    <property type="match status" value="1"/>
</dbReference>
<evidence type="ECO:0000313" key="5">
    <source>
        <dbReference type="Proteomes" id="UP000050761"/>
    </source>
</evidence>
<sequence>MENFNYPVSKIGCGEDKIMQTRRQLDEVMGMMRSNIEKLSERSERLEDLACRAEVLDMSTNEFQRCAGEVRRQMRWKAWATKIVAIGVAGVTIISAVGYFAL</sequence>
<dbReference type="AlphaFoldDB" id="A0A183FQ83"/>
<dbReference type="Proteomes" id="UP000050761">
    <property type="component" value="Unassembled WGS sequence"/>
</dbReference>
<evidence type="ECO:0000313" key="4">
    <source>
        <dbReference type="EMBL" id="VDO82581.1"/>
    </source>
</evidence>
<dbReference type="PRINTS" id="PR00219">
    <property type="entry name" value="SYNAPTOBREVN"/>
</dbReference>
<dbReference type="PANTHER" id="PTHR45701">
    <property type="entry name" value="SYNAPTOBREVIN FAMILY MEMBER"/>
    <property type="match status" value="1"/>
</dbReference>
<accession>A0A3P7Y699</accession>
<evidence type="ECO:0000256" key="1">
    <source>
        <dbReference type="PROSITE-ProRule" id="PRU00290"/>
    </source>
</evidence>
<evidence type="ECO:0000259" key="3">
    <source>
        <dbReference type="PROSITE" id="PS50892"/>
    </source>
</evidence>
<keyword evidence="2" id="KW-0472">Membrane</keyword>
<keyword evidence="2" id="KW-0812">Transmembrane</keyword>
<dbReference type="SUPFAM" id="SSF58038">
    <property type="entry name" value="SNARE fusion complex"/>
    <property type="match status" value="1"/>
</dbReference>
<dbReference type="OrthoDB" id="10042941at2759"/>
<gene>
    <name evidence="4" type="ORF">HPBE_LOCUS9869</name>
</gene>
<dbReference type="WBParaSite" id="HPBE_0000986801-mRNA-1">
    <property type="protein sequence ID" value="HPBE_0000986801-mRNA-1"/>
    <property type="gene ID" value="HPBE_0000986801"/>
</dbReference>
<dbReference type="InterPro" id="IPR016444">
    <property type="entry name" value="Synaptobrevin/VAMP"/>
</dbReference>
<evidence type="ECO:0000256" key="2">
    <source>
        <dbReference type="SAM" id="Phobius"/>
    </source>
</evidence>
<reference evidence="6" key="2">
    <citation type="submission" date="2019-09" db="UniProtKB">
        <authorList>
            <consortium name="WormBaseParasite"/>
        </authorList>
    </citation>
    <scope>IDENTIFICATION</scope>
</reference>
<dbReference type="PROSITE" id="PS50892">
    <property type="entry name" value="V_SNARE"/>
    <property type="match status" value="1"/>
</dbReference>
<proteinExistence type="predicted"/>
<feature type="domain" description="V-SNARE coiled-coil homology" evidence="3">
    <location>
        <begin position="17"/>
        <end position="77"/>
    </location>
</feature>
<dbReference type="InterPro" id="IPR001388">
    <property type="entry name" value="Synaptobrevin-like"/>
</dbReference>
<dbReference type="GO" id="GO:0016020">
    <property type="term" value="C:membrane"/>
    <property type="evidence" value="ECO:0007669"/>
    <property type="project" value="InterPro"/>
</dbReference>
<feature type="transmembrane region" description="Helical" evidence="2">
    <location>
        <begin position="79"/>
        <end position="101"/>
    </location>
</feature>
<keyword evidence="5" id="KW-1185">Reference proteome</keyword>
<reference evidence="4 5" key="1">
    <citation type="submission" date="2018-11" db="EMBL/GenBank/DDBJ databases">
        <authorList>
            <consortium name="Pathogen Informatics"/>
        </authorList>
    </citation>
    <scope>NUCLEOTIDE SEQUENCE [LARGE SCALE GENOMIC DNA]</scope>
</reference>
<keyword evidence="1" id="KW-0175">Coiled coil</keyword>
<evidence type="ECO:0000313" key="6">
    <source>
        <dbReference type="WBParaSite" id="HPBE_0000986801-mRNA-1"/>
    </source>
</evidence>
<dbReference type="EMBL" id="UZAH01026574">
    <property type="protein sequence ID" value="VDO82581.1"/>
    <property type="molecule type" value="Genomic_DNA"/>
</dbReference>